<name>A0A6J4VUC6_9BACT</name>
<organism evidence="1">
    <name type="scientific">uncultured Thermomicrobiales bacterium</name>
    <dbReference type="NCBI Taxonomy" id="1645740"/>
    <lineage>
        <taxon>Bacteria</taxon>
        <taxon>Pseudomonadati</taxon>
        <taxon>Thermomicrobiota</taxon>
        <taxon>Thermomicrobia</taxon>
        <taxon>Thermomicrobiales</taxon>
        <taxon>environmental samples</taxon>
    </lineage>
</organism>
<gene>
    <name evidence="1" type="ORF">AVDCRST_MAG18-4057</name>
</gene>
<sequence length="99" mass="11105">MISSRRGGWTPEEETLLLGHFGDDTTLDIIERSPVEPSVVITWVEWDRLPPSIYLVDFRERTKYDTLVCEEFTSVAAAKASKWSACFPAQDAAPADPAF</sequence>
<evidence type="ECO:0000313" key="1">
    <source>
        <dbReference type="EMBL" id="CAA9587161.1"/>
    </source>
</evidence>
<reference evidence="1" key="1">
    <citation type="submission" date="2020-02" db="EMBL/GenBank/DDBJ databases">
        <authorList>
            <person name="Meier V. D."/>
        </authorList>
    </citation>
    <scope>NUCLEOTIDE SEQUENCE</scope>
    <source>
        <strain evidence="1">AVDCRST_MAG18</strain>
    </source>
</reference>
<dbReference type="AlphaFoldDB" id="A0A6J4VUC6"/>
<protein>
    <submittedName>
        <fullName evidence="1">Uncharacterized protein</fullName>
    </submittedName>
</protein>
<accession>A0A6J4VUC6</accession>
<dbReference type="EMBL" id="CADCWN010000322">
    <property type="protein sequence ID" value="CAA9587161.1"/>
    <property type="molecule type" value="Genomic_DNA"/>
</dbReference>
<proteinExistence type="predicted"/>